<evidence type="ECO:0000256" key="2">
    <source>
        <dbReference type="RuleBase" id="RU361173"/>
    </source>
</evidence>
<keyword evidence="2" id="KW-0119">Carbohydrate metabolism</keyword>
<organism evidence="5 6">
    <name type="scientific">[Bacteroides] pectinophilus ATCC 43243</name>
    <dbReference type="NCBI Taxonomy" id="483218"/>
    <lineage>
        <taxon>Bacteria</taxon>
        <taxon>Bacillati</taxon>
        <taxon>Bacillota</taxon>
        <taxon>Clostridia</taxon>
        <taxon>Eubacteriales</taxon>
    </lineage>
</organism>
<keyword evidence="6" id="KW-1185">Reference proteome</keyword>
<dbReference type="GO" id="GO:0030570">
    <property type="term" value="F:pectate lyase activity"/>
    <property type="evidence" value="ECO:0007669"/>
    <property type="project" value="InterPro"/>
</dbReference>
<dbReference type="Pfam" id="PF18283">
    <property type="entry name" value="CBM77"/>
    <property type="match status" value="1"/>
</dbReference>
<dbReference type="PANTHER" id="PTHR31683:SF18">
    <property type="entry name" value="PECTATE LYASE 21-RELATED"/>
    <property type="match status" value="1"/>
</dbReference>
<reference evidence="5 6" key="1">
    <citation type="submission" date="2008-11" db="EMBL/GenBank/DDBJ databases">
        <title>Draft genome sequence of Bacteroides pectinophilus (ATCC 43243).</title>
        <authorList>
            <person name="Sudarsanam P."/>
            <person name="Ley R."/>
            <person name="Guruge J."/>
            <person name="Turnbaugh P.J."/>
            <person name="Mahowald M."/>
            <person name="Liep D."/>
            <person name="Gordon J."/>
        </authorList>
    </citation>
    <scope>NUCLEOTIDE SEQUENCE [LARGE SCALE GENOMIC DNA]</scope>
    <source>
        <strain evidence="5 6">ATCC 43243</strain>
    </source>
</reference>
<accession>B7ANX7</accession>
<dbReference type="SMART" id="SM00656">
    <property type="entry name" value="Amb_all"/>
    <property type="match status" value="1"/>
</dbReference>
<feature type="chain" id="PRO_5039725569" description="Pectate lyase domain-containing protein" evidence="3">
    <location>
        <begin position="24"/>
        <end position="1190"/>
    </location>
</feature>
<dbReference type="PANTHER" id="PTHR31683">
    <property type="entry name" value="PECTATE LYASE 18-RELATED"/>
    <property type="match status" value="1"/>
</dbReference>
<dbReference type="GO" id="GO:0000272">
    <property type="term" value="P:polysaccharide catabolic process"/>
    <property type="evidence" value="ECO:0007669"/>
    <property type="project" value="UniProtKB-KW"/>
</dbReference>
<feature type="domain" description="Pectate lyase" evidence="4">
    <location>
        <begin position="230"/>
        <end position="465"/>
    </location>
</feature>
<name>B7ANX7_9FIRM</name>
<reference evidence="5 6" key="2">
    <citation type="submission" date="2008-11" db="EMBL/GenBank/DDBJ databases">
        <authorList>
            <person name="Fulton L."/>
            <person name="Clifton S."/>
            <person name="Fulton B."/>
            <person name="Xu J."/>
            <person name="Minx P."/>
            <person name="Pepin K.H."/>
            <person name="Johnson M."/>
            <person name="Bhonagiri V."/>
            <person name="Nash W.E."/>
            <person name="Mardis E.R."/>
            <person name="Wilson R.K."/>
        </authorList>
    </citation>
    <scope>NUCLEOTIDE SEQUENCE [LARGE SCALE GENOMIC DNA]</scope>
    <source>
        <strain evidence="5 6">ATCC 43243</strain>
    </source>
</reference>
<dbReference type="HOGENOM" id="CLU_011039_0_0_9"/>
<dbReference type="Pfam" id="PF21540">
    <property type="entry name" value="Choline_bind_4"/>
    <property type="match status" value="11"/>
</dbReference>
<comment type="caution">
    <text evidence="5">The sequence shown here is derived from an EMBL/GenBank/DDBJ whole genome shotgun (WGS) entry which is preliminary data.</text>
</comment>
<keyword evidence="3" id="KW-0732">Signal</keyword>
<dbReference type="GO" id="GO:0005576">
    <property type="term" value="C:extracellular region"/>
    <property type="evidence" value="ECO:0007669"/>
    <property type="project" value="UniProtKB-SubCell"/>
</dbReference>
<dbReference type="InterPro" id="IPR045032">
    <property type="entry name" value="PEL"/>
</dbReference>
<dbReference type="Proteomes" id="UP000003136">
    <property type="component" value="Unassembled WGS sequence"/>
</dbReference>
<dbReference type="InterPro" id="IPR041253">
    <property type="entry name" value="CBM77"/>
</dbReference>
<comment type="similarity">
    <text evidence="2">Belongs to the polysaccharide lyase 1 family.</text>
</comment>
<dbReference type="Pfam" id="PF00544">
    <property type="entry name" value="Pectate_lyase_4"/>
    <property type="match status" value="1"/>
</dbReference>
<dbReference type="InterPro" id="IPR012334">
    <property type="entry name" value="Pectin_lyas_fold"/>
</dbReference>
<sequence>MRAKKFFAAFLATALTVSGFAVGSPVTAKAASAEFTSVGGFSETIYAQISGVKDADVTGVSYSGTASGELTGQDLEYLVRDKNGGVRVDIPGVKPGTYTLTVTTKSGTITKSGISVDAQDRSGYAHFNYTAGVGAYNDDGTLKDNAIVLYVTDDNKNSVELTYGGTTVKGIGNILNSVGKECGEAGHEGQCKKTSGNKTIYAKANTNQGIIQKLAENNVPLVVRFIGTVSDSGLYKRGTFNASTGLIDGLTAYDGDDFGGSVGDNGHMARIKSGRDITLEGIGTDATIDGWGFHFMAESAQPDLGKSFEVRNLKFINTPEDAIGMEGVQASANVNSDLSASVEHCWIHNNEYYCPSISNPAESDKSEGDGSVDFKRGQYFTCSYNYFEGCHKTNLVGSSDSSLQYNLTYHHNYWKLCKARGPLTRNANVHMYNNIYEGQTDYAMNVRANAYIFSEYNLFYMCKNPQRVDSGAIKSYNDSFSSCINDMGGTVVENKTDPVANSCKFAAKGIDYSRFDTDSSLSYIPTGDYELQTSITEAHKAIASRTGVLKENPVAAGDVSMSSISYVPSGVTPVNVTELPSTLTPGKLNKTVYAFTVGGTVDVTVKYADDTLAGTGALVNEAGECFLVASGTARNLPAGTYIIQPYNFQPGDGKTMQSGTFKQVTIDSLEITSSDPNAHYHKYELVETIAATCTSEGSKIYRCSCGDTKTEPVAKLDHTYGAWTVTKEATETETGLKVRKCTVCGCEDFQKIPAKGTSGGGSSEPAEAGAYAHNFTTSGTSSSVYTITGSTTTSKGSVTYAGLTLTTALKMESKTGITFTAPSDGKLVLVFGGSTAASGKTVKVNGDRYTCGSDGIATVEVKAGEVTITKGDSINLFYMNFEADGSSTTDPTEPANPDIPSADKKNGLLKSDDGSWYYYVDDAIDTSKTGLVQNNDAWWYVESGKLQSDYKGFVENGAGKWYVVNGKINTDFTGLGKDGDDWVCVRAGKADSSYTGLVKNSDYFWYVKDGKLDTSYLGTVTNDGGTWFIINGKLDTSVTGIKSDKTDFWYVKGGKVDTAFEGVIEQGGSWWYVKDGKVAKDYKGLFTNAAGTWYVAAGKIDTSFTGLGKDGDNWVCVRAGKVDRTYTGLVQSSGIWWYVSDGVLDTSYTGIQTNDGGSWLVVKGKLNTDYTGEYTVDSTTYNIVNGKVTD</sequence>
<dbReference type="AlphaFoldDB" id="B7ANX7"/>
<feature type="signal peptide" evidence="3">
    <location>
        <begin position="1"/>
        <end position="23"/>
    </location>
</feature>
<evidence type="ECO:0000313" key="5">
    <source>
        <dbReference type="EMBL" id="EEC58634.1"/>
    </source>
</evidence>
<comment type="subcellular location">
    <subcellularLocation>
        <location evidence="2">Secreted</location>
    </subcellularLocation>
</comment>
<evidence type="ECO:0000259" key="4">
    <source>
        <dbReference type="SMART" id="SM00656"/>
    </source>
</evidence>
<evidence type="ECO:0000256" key="1">
    <source>
        <dbReference type="ARBA" id="ARBA00023239"/>
    </source>
</evidence>
<dbReference type="InterPro" id="IPR002022">
    <property type="entry name" value="Pec_lyase"/>
</dbReference>
<keyword evidence="2" id="KW-0964">Secreted</keyword>
<dbReference type="STRING" id="483218.BACPEC_00381"/>
<protein>
    <recommendedName>
        <fullName evidence="4">Pectate lyase domain-containing protein</fullName>
    </recommendedName>
</protein>
<dbReference type="SUPFAM" id="SSF51126">
    <property type="entry name" value="Pectin lyase-like"/>
    <property type="match status" value="1"/>
</dbReference>
<dbReference type="eggNOG" id="COG3866">
    <property type="taxonomic scope" value="Bacteria"/>
</dbReference>
<keyword evidence="2" id="KW-0624">Polysaccharide degradation</keyword>
<gene>
    <name evidence="5" type="ORF">BACPEC_00381</name>
</gene>
<dbReference type="Gene3D" id="2.160.20.10">
    <property type="entry name" value="Single-stranded right-handed beta-helix, Pectin lyase-like"/>
    <property type="match status" value="1"/>
</dbReference>
<keyword evidence="1 2" id="KW-0456">Lyase</keyword>
<dbReference type="eggNOG" id="COG5263">
    <property type="taxonomic scope" value="Bacteria"/>
</dbReference>
<proteinExistence type="inferred from homology"/>
<dbReference type="InterPro" id="IPR048713">
    <property type="entry name" value="Choline_bind_rpt"/>
</dbReference>
<dbReference type="EMBL" id="ABVQ01000033">
    <property type="protein sequence ID" value="EEC58634.1"/>
    <property type="molecule type" value="Genomic_DNA"/>
</dbReference>
<dbReference type="InterPro" id="IPR011050">
    <property type="entry name" value="Pectin_lyase_fold/virulence"/>
</dbReference>
<evidence type="ECO:0000313" key="6">
    <source>
        <dbReference type="Proteomes" id="UP000003136"/>
    </source>
</evidence>
<evidence type="ECO:0000256" key="3">
    <source>
        <dbReference type="SAM" id="SignalP"/>
    </source>
</evidence>